<feature type="transmembrane region" description="Helical" evidence="1">
    <location>
        <begin position="96"/>
        <end position="118"/>
    </location>
</feature>
<evidence type="ECO:0000313" key="2">
    <source>
        <dbReference type="EMBL" id="CCG43195.1"/>
    </source>
</evidence>
<keyword evidence="1" id="KW-1133">Transmembrane helix</keyword>
<keyword evidence="1" id="KW-0472">Membrane</keyword>
<dbReference type="AlphaFoldDB" id="H8FXV7"/>
<dbReference type="EMBL" id="CAHP01000058">
    <property type="protein sequence ID" value="CCG43195.1"/>
    <property type="molecule type" value="Genomic_DNA"/>
</dbReference>
<reference evidence="2 3" key="1">
    <citation type="journal article" date="2012" name="J. Bacteriol.">
        <title>Draft Genome Sequence of the Purple Photosynthetic Bacterium Phaeospirillum molischianum DSM120, a Particularly Versatile Bacterium.</title>
        <authorList>
            <person name="Duquesne K."/>
            <person name="Prima V."/>
            <person name="Ji B."/>
            <person name="Rouy Z."/>
            <person name="Medigue C."/>
            <person name="Talla E."/>
            <person name="Sturgis J.N."/>
        </authorList>
    </citation>
    <scope>NUCLEOTIDE SEQUENCE [LARGE SCALE GENOMIC DNA]</scope>
    <source>
        <strain evidence="3">DSM120</strain>
    </source>
</reference>
<protein>
    <submittedName>
        <fullName evidence="2">Uncharacterized protein</fullName>
    </submittedName>
</protein>
<name>H8FXV7_MAGML</name>
<accession>H8FXV7</accession>
<organism evidence="2 3">
    <name type="scientific">Magnetospirillum molischianum DSM 120</name>
    <dbReference type="NCBI Taxonomy" id="1150626"/>
    <lineage>
        <taxon>Bacteria</taxon>
        <taxon>Pseudomonadati</taxon>
        <taxon>Pseudomonadota</taxon>
        <taxon>Alphaproteobacteria</taxon>
        <taxon>Rhodospirillales</taxon>
        <taxon>Rhodospirillaceae</taxon>
        <taxon>Magnetospirillum</taxon>
    </lineage>
</organism>
<dbReference type="Proteomes" id="UP000004169">
    <property type="component" value="Unassembled WGS sequence"/>
</dbReference>
<keyword evidence="1" id="KW-0812">Transmembrane</keyword>
<keyword evidence="3" id="KW-1185">Reference proteome</keyword>
<proteinExistence type="predicted"/>
<evidence type="ECO:0000313" key="3">
    <source>
        <dbReference type="Proteomes" id="UP000004169"/>
    </source>
</evidence>
<evidence type="ECO:0000256" key="1">
    <source>
        <dbReference type="SAM" id="Phobius"/>
    </source>
</evidence>
<sequence length="154" mass="15726">MSEEDPVLIALRQARDGARIAAEAAKPLVLVPKAVDSLTQRLTTLETAVQRAVANTGEIQVAATAVQQASNDAKQAAVAAAGAGEALAGMGWKLRALLAVLILLVGVCLGVVFGVRLFPASLMATSPGCAIAGGKFYPANPTKNTVDACAFVRD</sequence>
<comment type="caution">
    <text evidence="2">The sequence shown here is derived from an EMBL/GenBank/DDBJ whole genome shotgun (WGS) entry which is preliminary data.</text>
</comment>
<gene>
    <name evidence="2" type="ORF">PHAMO_610006</name>
</gene>